<protein>
    <submittedName>
        <fullName evidence="10">FtsX-like permease family protein</fullName>
    </submittedName>
</protein>
<feature type="domain" description="MacB-like periplasmic core" evidence="9">
    <location>
        <begin position="21"/>
        <end position="232"/>
    </location>
</feature>
<dbReference type="OrthoDB" id="9770036at2"/>
<name>A0A5R9GAR3_9BACL</name>
<feature type="transmembrane region" description="Helical" evidence="7">
    <location>
        <begin position="362"/>
        <end position="382"/>
    </location>
</feature>
<proteinExistence type="inferred from homology"/>
<evidence type="ECO:0000256" key="5">
    <source>
        <dbReference type="ARBA" id="ARBA00023136"/>
    </source>
</evidence>
<evidence type="ECO:0000313" key="11">
    <source>
        <dbReference type="Proteomes" id="UP000309676"/>
    </source>
</evidence>
<evidence type="ECO:0000256" key="4">
    <source>
        <dbReference type="ARBA" id="ARBA00022989"/>
    </source>
</evidence>
<reference evidence="10 11" key="1">
    <citation type="submission" date="2019-05" db="EMBL/GenBank/DDBJ databases">
        <authorList>
            <person name="Narsing Rao M.P."/>
            <person name="Li W.J."/>
        </authorList>
    </citation>
    <scope>NUCLEOTIDE SEQUENCE [LARGE SCALE GENOMIC DNA]</scope>
    <source>
        <strain evidence="10 11">SYSU_K30003</strain>
    </source>
</reference>
<dbReference type="InterPro" id="IPR003838">
    <property type="entry name" value="ABC3_permease_C"/>
</dbReference>
<feature type="domain" description="ABC3 transporter permease C-terminal" evidence="8">
    <location>
        <begin position="279"/>
        <end position="392"/>
    </location>
</feature>
<organism evidence="10 11">
    <name type="scientific">Paenibacillus antri</name>
    <dbReference type="NCBI Taxonomy" id="2582848"/>
    <lineage>
        <taxon>Bacteria</taxon>
        <taxon>Bacillati</taxon>
        <taxon>Bacillota</taxon>
        <taxon>Bacilli</taxon>
        <taxon>Bacillales</taxon>
        <taxon>Paenibacillaceae</taxon>
        <taxon>Paenibacillus</taxon>
    </lineage>
</organism>
<feature type="transmembrane region" description="Helical" evidence="7">
    <location>
        <begin position="272"/>
        <end position="298"/>
    </location>
</feature>
<keyword evidence="5 7" id="KW-0472">Membrane</keyword>
<dbReference type="PANTHER" id="PTHR30572">
    <property type="entry name" value="MEMBRANE COMPONENT OF TRANSPORTER-RELATED"/>
    <property type="match status" value="1"/>
</dbReference>
<evidence type="ECO:0000256" key="7">
    <source>
        <dbReference type="SAM" id="Phobius"/>
    </source>
</evidence>
<dbReference type="Proteomes" id="UP000309676">
    <property type="component" value="Unassembled WGS sequence"/>
</dbReference>
<feature type="transmembrane region" description="Helical" evidence="7">
    <location>
        <begin position="319"/>
        <end position="350"/>
    </location>
</feature>
<dbReference type="GO" id="GO:0022857">
    <property type="term" value="F:transmembrane transporter activity"/>
    <property type="evidence" value="ECO:0007669"/>
    <property type="project" value="TreeGrafter"/>
</dbReference>
<dbReference type="PANTHER" id="PTHR30572:SF4">
    <property type="entry name" value="ABC TRANSPORTER PERMEASE YTRF"/>
    <property type="match status" value="1"/>
</dbReference>
<keyword evidence="11" id="KW-1185">Reference proteome</keyword>
<evidence type="ECO:0000259" key="9">
    <source>
        <dbReference type="Pfam" id="PF12704"/>
    </source>
</evidence>
<comment type="similarity">
    <text evidence="6">Belongs to the ABC-4 integral membrane protein family.</text>
</comment>
<keyword evidence="4 7" id="KW-1133">Transmembrane helix</keyword>
<evidence type="ECO:0000256" key="2">
    <source>
        <dbReference type="ARBA" id="ARBA00022475"/>
    </source>
</evidence>
<dbReference type="Pfam" id="PF12704">
    <property type="entry name" value="MacB_PCD"/>
    <property type="match status" value="1"/>
</dbReference>
<dbReference type="Pfam" id="PF02687">
    <property type="entry name" value="FtsX"/>
    <property type="match status" value="1"/>
</dbReference>
<dbReference type="RefSeq" id="WP_138195174.1">
    <property type="nucleotide sequence ID" value="NZ_VCIW01000010.1"/>
</dbReference>
<sequence length="399" mass="42005">MTIFENLAIALDNLRGNKMRSFLTIIGIVVGIAAVVTVVSIGQAGQSSIVSDIAKYGEGYFVVLPGGEGGGTDADLLITSSDLDAVRKLEGIAAAAGTTSARLTTTIRSTEYRLDVTGTPAEYAKLAGLDYAAGGYFTAAEERSRQRVLVVADKFATEAFGGAQAAMNQRLKFGGRVYRIIGVYETEESLLSGLGGTVYGAYAPSGSLPGASGSVRYGYVELLANTGNTEELRAIVADVKELLAKRHNASPTDYLSQTGEEAQQQVSQVFSILQIIIGSIAGISLFVGGIGVMNIMLVSVTERTREIGIRKAIGATPGLIMAQFMIEAVILTLLGGLLGAGIGLLASWAFSVATQWPFLVSWWALLLAVGFSTVVGIFFGLYPASKAARMQPIESLRYE</sequence>
<evidence type="ECO:0000259" key="8">
    <source>
        <dbReference type="Pfam" id="PF02687"/>
    </source>
</evidence>
<evidence type="ECO:0000256" key="3">
    <source>
        <dbReference type="ARBA" id="ARBA00022692"/>
    </source>
</evidence>
<feature type="transmembrane region" description="Helical" evidence="7">
    <location>
        <begin position="21"/>
        <end position="42"/>
    </location>
</feature>
<dbReference type="AlphaFoldDB" id="A0A5R9GAR3"/>
<dbReference type="GO" id="GO:0005886">
    <property type="term" value="C:plasma membrane"/>
    <property type="evidence" value="ECO:0007669"/>
    <property type="project" value="UniProtKB-SubCell"/>
</dbReference>
<evidence type="ECO:0000256" key="6">
    <source>
        <dbReference type="ARBA" id="ARBA00038076"/>
    </source>
</evidence>
<dbReference type="InterPro" id="IPR050250">
    <property type="entry name" value="Macrolide_Exporter_MacB"/>
</dbReference>
<keyword evidence="3 7" id="KW-0812">Transmembrane</keyword>
<dbReference type="InterPro" id="IPR025857">
    <property type="entry name" value="MacB_PCD"/>
</dbReference>
<comment type="caution">
    <text evidence="10">The sequence shown here is derived from an EMBL/GenBank/DDBJ whole genome shotgun (WGS) entry which is preliminary data.</text>
</comment>
<comment type="subcellular location">
    <subcellularLocation>
        <location evidence="1">Cell membrane</location>
        <topology evidence="1">Multi-pass membrane protein</topology>
    </subcellularLocation>
</comment>
<evidence type="ECO:0000313" key="10">
    <source>
        <dbReference type="EMBL" id="TLS51180.1"/>
    </source>
</evidence>
<keyword evidence="2" id="KW-1003">Cell membrane</keyword>
<accession>A0A5R9GAR3</accession>
<dbReference type="EMBL" id="VCIW01000010">
    <property type="protein sequence ID" value="TLS51180.1"/>
    <property type="molecule type" value="Genomic_DNA"/>
</dbReference>
<gene>
    <name evidence="10" type="ORF">FE782_15705</name>
</gene>
<evidence type="ECO:0000256" key="1">
    <source>
        <dbReference type="ARBA" id="ARBA00004651"/>
    </source>
</evidence>